<dbReference type="AlphaFoldDB" id="A0AAV9ZEU2"/>
<evidence type="ECO:0000313" key="1">
    <source>
        <dbReference type="EMBL" id="KAK6980657.1"/>
    </source>
</evidence>
<protein>
    <submittedName>
        <fullName evidence="1">Uncharacterized protein</fullName>
    </submittedName>
</protein>
<organism evidence="1 2">
    <name type="scientific">Favolaschia claudopus</name>
    <dbReference type="NCBI Taxonomy" id="2862362"/>
    <lineage>
        <taxon>Eukaryota</taxon>
        <taxon>Fungi</taxon>
        <taxon>Dikarya</taxon>
        <taxon>Basidiomycota</taxon>
        <taxon>Agaricomycotina</taxon>
        <taxon>Agaricomycetes</taxon>
        <taxon>Agaricomycetidae</taxon>
        <taxon>Agaricales</taxon>
        <taxon>Marasmiineae</taxon>
        <taxon>Mycenaceae</taxon>
        <taxon>Favolaschia</taxon>
    </lineage>
</organism>
<keyword evidence="2" id="KW-1185">Reference proteome</keyword>
<evidence type="ECO:0000313" key="2">
    <source>
        <dbReference type="Proteomes" id="UP001362999"/>
    </source>
</evidence>
<dbReference type="Proteomes" id="UP001362999">
    <property type="component" value="Unassembled WGS sequence"/>
</dbReference>
<gene>
    <name evidence="1" type="ORF">R3P38DRAFT_3465873</name>
</gene>
<accession>A0AAV9ZEU2</accession>
<reference evidence="1 2" key="1">
    <citation type="journal article" date="2024" name="J Genomics">
        <title>Draft genome sequencing and assembly of Favolaschia claudopus CIRM-BRFM 2984 isolated from oak limbs.</title>
        <authorList>
            <person name="Navarro D."/>
            <person name="Drula E."/>
            <person name="Chaduli D."/>
            <person name="Cazenave R."/>
            <person name="Ahrendt S."/>
            <person name="Wang J."/>
            <person name="Lipzen A."/>
            <person name="Daum C."/>
            <person name="Barry K."/>
            <person name="Grigoriev I.V."/>
            <person name="Favel A."/>
            <person name="Rosso M.N."/>
            <person name="Martin F."/>
        </authorList>
    </citation>
    <scope>NUCLEOTIDE SEQUENCE [LARGE SCALE GENOMIC DNA]</scope>
    <source>
        <strain evidence="1 2">CIRM-BRFM 2984</strain>
    </source>
</reference>
<sequence>MTGKEASLMISGGGRICRPVSTKPRGVDNGLEDFLERQALVACSGAMNEEIGWEDAGSKRTGSLDTVCAANQALYGAEAKPRSKAKWLVGLYIALVASRVEFDPTTQTNPLRWRFGGKTDRKSTSDDELFHVANRMEESRNLPRTWSISRTEIKAVKGTRRFEDSSGIKIASARFLATARYVVNSAMVADCVGGGIVVVVQTRVVIVMDSHIKINLIPTFNCRLLDPSFSGLWSHKFRSINEDLGVWIRKPSPSILFDCASLDFAGILFTHGNTSTNRTLSLPTGKLAICRPSRVHIFLKQPPCPSKLRRLIVWDSQDSTNRTRVTRHRLETTRNQLEDRKSWLSGTASFMIKNSLESKTSKSGP</sequence>
<name>A0AAV9ZEU2_9AGAR</name>
<comment type="caution">
    <text evidence="1">The sequence shown here is derived from an EMBL/GenBank/DDBJ whole genome shotgun (WGS) entry which is preliminary data.</text>
</comment>
<proteinExistence type="predicted"/>
<dbReference type="EMBL" id="JAWWNJ010000157">
    <property type="protein sequence ID" value="KAK6980657.1"/>
    <property type="molecule type" value="Genomic_DNA"/>
</dbReference>